<proteinExistence type="predicted"/>
<dbReference type="PROSITE" id="PS00018">
    <property type="entry name" value="EF_HAND_1"/>
    <property type="match status" value="4"/>
</dbReference>
<evidence type="ECO:0000256" key="3">
    <source>
        <dbReference type="ARBA" id="ARBA00022837"/>
    </source>
</evidence>
<evidence type="ECO:0000313" key="7">
    <source>
        <dbReference type="EMBL" id="CAJ1388567.1"/>
    </source>
</evidence>
<keyword evidence="3" id="KW-0106">Calcium</keyword>
<feature type="coiled-coil region" evidence="4">
    <location>
        <begin position="413"/>
        <end position="440"/>
    </location>
</feature>
<feature type="compositionally biased region" description="Basic and acidic residues" evidence="5">
    <location>
        <begin position="22"/>
        <end position="32"/>
    </location>
</feature>
<dbReference type="Proteomes" id="UP001178507">
    <property type="component" value="Unassembled WGS sequence"/>
</dbReference>
<name>A0AA36IJG7_9DINO</name>
<dbReference type="GO" id="GO:0005509">
    <property type="term" value="F:calcium ion binding"/>
    <property type="evidence" value="ECO:0007669"/>
    <property type="project" value="InterPro"/>
</dbReference>
<feature type="compositionally biased region" description="Polar residues" evidence="5">
    <location>
        <begin position="8"/>
        <end position="21"/>
    </location>
</feature>
<dbReference type="Pfam" id="PF13499">
    <property type="entry name" value="EF-hand_7"/>
    <property type="match status" value="2"/>
</dbReference>
<keyword evidence="8" id="KW-1185">Reference proteome</keyword>
<evidence type="ECO:0000256" key="4">
    <source>
        <dbReference type="SAM" id="Coils"/>
    </source>
</evidence>
<accession>A0AA36IJG7</accession>
<dbReference type="CDD" id="cd00051">
    <property type="entry name" value="EFh"/>
    <property type="match status" value="2"/>
</dbReference>
<feature type="domain" description="EF-hand" evidence="6">
    <location>
        <begin position="629"/>
        <end position="664"/>
    </location>
</feature>
<dbReference type="Pfam" id="PF03148">
    <property type="entry name" value="Tektin"/>
    <property type="match status" value="1"/>
</dbReference>
<dbReference type="InterPro" id="IPR052591">
    <property type="entry name" value="CML21-like"/>
</dbReference>
<dbReference type="GO" id="GO:0005929">
    <property type="term" value="C:cilium"/>
    <property type="evidence" value="ECO:0007669"/>
    <property type="project" value="UniProtKB-ARBA"/>
</dbReference>
<dbReference type="Gene3D" id="1.10.238.10">
    <property type="entry name" value="EF-hand"/>
    <property type="match status" value="2"/>
</dbReference>
<feature type="region of interest" description="Disordered" evidence="5">
    <location>
        <begin position="577"/>
        <end position="612"/>
    </location>
</feature>
<protein>
    <recommendedName>
        <fullName evidence="6">EF-hand domain-containing protein</fullName>
    </recommendedName>
</protein>
<dbReference type="InterPro" id="IPR018247">
    <property type="entry name" value="EF_Hand_1_Ca_BS"/>
</dbReference>
<comment type="subcellular location">
    <subcellularLocation>
        <location evidence="1">Cytoplasm</location>
    </subcellularLocation>
</comment>
<dbReference type="InterPro" id="IPR002048">
    <property type="entry name" value="EF_hand_dom"/>
</dbReference>
<dbReference type="GO" id="GO:0005737">
    <property type="term" value="C:cytoplasm"/>
    <property type="evidence" value="ECO:0007669"/>
    <property type="project" value="UniProtKB-SubCell"/>
</dbReference>
<sequence length="715" mass="78734">MPEGAPASSKSLVSEGDASTSSKEREKKEKPKTASKSNRGTGAIDAATWSQKTQSNLNNVRAIREAALAKLNNGTLVTTDSVLGSSHNYSVAQDRLKRRTAEMEGISTKVADKIESSEQWIQRMHHALNNLTRFNGQLTAALSVVEKRMEMRAARPQEELVRDGFQEALEREKAQLLKGRQQVASCLSEGREILALLEELNAEVSKDRLALPQDKTARPQQLLDKLRASEASCGRFCEHQANKTQELQQEAERLSGRTFSAMKRRIAELQEVRRQLEAEVRETGHTLAEAEFQLSRAQKALKRDEQPELDQSQFLSMRVSSPALSKVRSRIKSCAYSCGGKNLGALFARFDKDGSGYLDEEEVRKALRRSLRVPPSAVSDAEVANLCVLLDADRSNGISIEELVAFIYADTDVDKLNEQAEAAQEVVSELSGVMAELQADLKRKLCAAKIDEACVKVTAIKGLKLDMAPDREKRAASARNGARPKALPAELRVRLRQRIRAAACVGGGKQIDVLLGRFERGEVPGLLSFEELRKAFRKILRISPSLVADQEINSLCLWLDNDNDGAVSLQEVLDFVDQEEPPPEAPLPQTPSPASAPAKAKPRRAAKPLAPEAAQALRSKLKSAAYTGCAGRQLDVVFYRLDKDGSGFLEDDEVRQAIRRCLRIPHKVVSDQEIASVCALLDADSNGSVNIQELVDFVGLDSRKPRKLGPMKGYQ</sequence>
<evidence type="ECO:0000313" key="8">
    <source>
        <dbReference type="Proteomes" id="UP001178507"/>
    </source>
</evidence>
<feature type="domain" description="EF-hand" evidence="6">
    <location>
        <begin position="338"/>
        <end position="373"/>
    </location>
</feature>
<dbReference type="EMBL" id="CAUJNA010001713">
    <property type="protein sequence ID" value="CAJ1388567.1"/>
    <property type="molecule type" value="Genomic_DNA"/>
</dbReference>
<dbReference type="AlphaFoldDB" id="A0AA36IJG7"/>
<reference evidence="7" key="1">
    <citation type="submission" date="2023-08" db="EMBL/GenBank/DDBJ databases">
        <authorList>
            <person name="Chen Y."/>
            <person name="Shah S."/>
            <person name="Dougan E. K."/>
            <person name="Thang M."/>
            <person name="Chan C."/>
        </authorList>
    </citation>
    <scope>NUCLEOTIDE SEQUENCE</scope>
</reference>
<dbReference type="PANTHER" id="PTHR23064">
    <property type="entry name" value="TROPONIN"/>
    <property type="match status" value="1"/>
</dbReference>
<evidence type="ECO:0000256" key="5">
    <source>
        <dbReference type="SAM" id="MobiDB-lite"/>
    </source>
</evidence>
<feature type="domain" description="EF-hand" evidence="6">
    <location>
        <begin position="669"/>
        <end position="704"/>
    </location>
</feature>
<feature type="coiled-coil region" evidence="4">
    <location>
        <begin position="237"/>
        <end position="293"/>
    </location>
</feature>
<dbReference type="PROSITE" id="PS50222">
    <property type="entry name" value="EF_HAND_2"/>
    <property type="match status" value="3"/>
</dbReference>
<keyword evidence="2" id="KW-0963">Cytoplasm</keyword>
<gene>
    <name evidence="7" type="ORF">EVOR1521_LOCUS14399</name>
</gene>
<keyword evidence="4" id="KW-0175">Coiled coil</keyword>
<feature type="region of interest" description="Disordered" evidence="5">
    <location>
        <begin position="1"/>
        <end position="50"/>
    </location>
</feature>
<evidence type="ECO:0000259" key="6">
    <source>
        <dbReference type="PROSITE" id="PS50222"/>
    </source>
</evidence>
<organism evidence="7 8">
    <name type="scientific">Effrenium voratum</name>
    <dbReference type="NCBI Taxonomy" id="2562239"/>
    <lineage>
        <taxon>Eukaryota</taxon>
        <taxon>Sar</taxon>
        <taxon>Alveolata</taxon>
        <taxon>Dinophyceae</taxon>
        <taxon>Suessiales</taxon>
        <taxon>Symbiodiniaceae</taxon>
        <taxon>Effrenium</taxon>
    </lineage>
</organism>
<evidence type="ECO:0000256" key="2">
    <source>
        <dbReference type="ARBA" id="ARBA00022490"/>
    </source>
</evidence>
<dbReference type="InterPro" id="IPR048256">
    <property type="entry name" value="Tektin-like"/>
</dbReference>
<comment type="caution">
    <text evidence="7">The sequence shown here is derived from an EMBL/GenBank/DDBJ whole genome shotgun (WGS) entry which is preliminary data.</text>
</comment>
<dbReference type="SMART" id="SM00054">
    <property type="entry name" value="EFh"/>
    <property type="match status" value="5"/>
</dbReference>
<dbReference type="InterPro" id="IPR011992">
    <property type="entry name" value="EF-hand-dom_pair"/>
</dbReference>
<evidence type="ECO:0000256" key="1">
    <source>
        <dbReference type="ARBA" id="ARBA00004496"/>
    </source>
</evidence>
<dbReference type="SUPFAM" id="SSF47473">
    <property type="entry name" value="EF-hand"/>
    <property type="match status" value="2"/>
</dbReference>